<dbReference type="InterPro" id="IPR029033">
    <property type="entry name" value="His_PPase_superfam"/>
</dbReference>
<keyword evidence="2" id="KW-0413">Isomerase</keyword>
<dbReference type="SUPFAM" id="SSF53254">
    <property type="entry name" value="Phosphoglycerate mutase-like"/>
    <property type="match status" value="1"/>
</dbReference>
<dbReference type="GO" id="GO:0005737">
    <property type="term" value="C:cytoplasm"/>
    <property type="evidence" value="ECO:0007669"/>
    <property type="project" value="TreeGrafter"/>
</dbReference>
<feature type="binding site" evidence="4">
    <location>
        <begin position="24"/>
        <end position="31"/>
    </location>
    <ligand>
        <name>substrate</name>
    </ligand>
</feature>
<evidence type="ECO:0000256" key="4">
    <source>
        <dbReference type="PIRSR" id="PIRSR613078-2"/>
    </source>
</evidence>
<organism evidence="5 6">
    <name type="scientific">Paracoccus haeundaensis</name>
    <dbReference type="NCBI Taxonomy" id="225362"/>
    <lineage>
        <taxon>Bacteria</taxon>
        <taxon>Pseudomonadati</taxon>
        <taxon>Pseudomonadota</taxon>
        <taxon>Alphaproteobacteria</taxon>
        <taxon>Rhodobacterales</taxon>
        <taxon>Paracoccaceae</taxon>
        <taxon>Paracoccus</taxon>
    </lineage>
</organism>
<dbReference type="AlphaFoldDB" id="A0A5C4R2Q1"/>
<dbReference type="Gene3D" id="3.40.50.1240">
    <property type="entry name" value="Phosphoglycerate mutase-like"/>
    <property type="match status" value="1"/>
</dbReference>
<dbReference type="InterPro" id="IPR001345">
    <property type="entry name" value="PG/BPGM_mutase_AS"/>
</dbReference>
<feature type="active site" description="Tele-phosphohistidine intermediate" evidence="3">
    <location>
        <position position="25"/>
    </location>
</feature>
<evidence type="ECO:0000256" key="2">
    <source>
        <dbReference type="ARBA" id="ARBA00023235"/>
    </source>
</evidence>
<dbReference type="GO" id="GO:0016791">
    <property type="term" value="F:phosphatase activity"/>
    <property type="evidence" value="ECO:0007669"/>
    <property type="project" value="TreeGrafter"/>
</dbReference>
<sequence length="207" mass="22553">MAYRSRRKAGVVSLFDHPCFHLLRHGQTEHNAIDRIAGATDAPLTDLGRAQAGHVALTLRDRPIGRLFASPLQRAWQTAQAIAALRPDLEIQPAPLLAERDWGIWEGAPRAMLDRDATPEGGESPEAFHDRILQGCAAISGPAAQEAPPLIVAHSGTIRSVMAALDLPFLRPTNCARITIFRDPRGCWRADPPVVVPDPFSQTSRLS</sequence>
<dbReference type="PANTHER" id="PTHR48100">
    <property type="entry name" value="BROAD-SPECIFICITY PHOSPHATASE YOR283W-RELATED"/>
    <property type="match status" value="1"/>
</dbReference>
<protein>
    <submittedName>
        <fullName evidence="5">Histidine phosphatase family protein</fullName>
    </submittedName>
</protein>
<accession>A0A5C4R2Q1</accession>
<keyword evidence="1" id="KW-0324">Glycolysis</keyword>
<dbReference type="InterPro" id="IPR050275">
    <property type="entry name" value="PGM_Phosphatase"/>
</dbReference>
<evidence type="ECO:0000313" key="6">
    <source>
        <dbReference type="Proteomes" id="UP000304880"/>
    </source>
</evidence>
<feature type="active site" description="Proton donor/acceptor" evidence="3">
    <location>
        <position position="99"/>
    </location>
</feature>
<evidence type="ECO:0000256" key="1">
    <source>
        <dbReference type="ARBA" id="ARBA00023152"/>
    </source>
</evidence>
<dbReference type="SMART" id="SM00855">
    <property type="entry name" value="PGAM"/>
    <property type="match status" value="1"/>
</dbReference>
<dbReference type="EMBL" id="VDDC01000038">
    <property type="protein sequence ID" value="TNH38081.1"/>
    <property type="molecule type" value="Genomic_DNA"/>
</dbReference>
<name>A0A5C4R2Q1_9RHOB</name>
<dbReference type="Pfam" id="PF00300">
    <property type="entry name" value="His_Phos_1"/>
    <property type="match status" value="1"/>
</dbReference>
<dbReference type="PROSITE" id="PS00175">
    <property type="entry name" value="PG_MUTASE"/>
    <property type="match status" value="1"/>
</dbReference>
<dbReference type="CDD" id="cd07067">
    <property type="entry name" value="HP_PGM_like"/>
    <property type="match status" value="1"/>
</dbReference>
<comment type="caution">
    <text evidence="5">The sequence shown here is derived from an EMBL/GenBank/DDBJ whole genome shotgun (WGS) entry which is preliminary data.</text>
</comment>
<feature type="binding site" evidence="4">
    <location>
        <position position="74"/>
    </location>
    <ligand>
        <name>substrate</name>
    </ligand>
</feature>
<dbReference type="InterPro" id="IPR013078">
    <property type="entry name" value="His_Pase_superF_clade-1"/>
</dbReference>
<evidence type="ECO:0000313" key="5">
    <source>
        <dbReference type="EMBL" id="TNH38081.1"/>
    </source>
</evidence>
<proteinExistence type="predicted"/>
<keyword evidence="6" id="KW-1185">Reference proteome</keyword>
<dbReference type="PANTHER" id="PTHR48100:SF1">
    <property type="entry name" value="HISTIDINE PHOSPHATASE FAMILY PROTEIN-RELATED"/>
    <property type="match status" value="1"/>
</dbReference>
<gene>
    <name evidence="5" type="ORF">FHD67_16700</name>
</gene>
<reference evidence="5 6" key="1">
    <citation type="submission" date="2019-06" db="EMBL/GenBank/DDBJ databases">
        <authorList>
            <person name="Li J."/>
        </authorList>
    </citation>
    <scope>NUCLEOTIDE SEQUENCE [LARGE SCALE GENOMIC DNA]</scope>
    <source>
        <strain evidence="5 6">CGMCC 1.8012</strain>
    </source>
</reference>
<evidence type="ECO:0000256" key="3">
    <source>
        <dbReference type="PIRSR" id="PIRSR613078-1"/>
    </source>
</evidence>
<dbReference type="Proteomes" id="UP000304880">
    <property type="component" value="Unassembled WGS sequence"/>
</dbReference>